<feature type="non-terminal residue" evidence="1">
    <location>
        <position position="1855"/>
    </location>
</feature>
<evidence type="ECO:0000313" key="1">
    <source>
        <dbReference type="EMBL" id="KAF9982994.1"/>
    </source>
</evidence>
<evidence type="ECO:0000313" key="2">
    <source>
        <dbReference type="Proteomes" id="UP000749646"/>
    </source>
</evidence>
<organism evidence="1 2">
    <name type="scientific">Modicella reniformis</name>
    <dbReference type="NCBI Taxonomy" id="1440133"/>
    <lineage>
        <taxon>Eukaryota</taxon>
        <taxon>Fungi</taxon>
        <taxon>Fungi incertae sedis</taxon>
        <taxon>Mucoromycota</taxon>
        <taxon>Mortierellomycotina</taxon>
        <taxon>Mortierellomycetes</taxon>
        <taxon>Mortierellales</taxon>
        <taxon>Mortierellaceae</taxon>
        <taxon>Modicella</taxon>
    </lineage>
</organism>
<name>A0A9P6M9M0_9FUNG</name>
<dbReference type="EMBL" id="JAAAHW010003524">
    <property type="protein sequence ID" value="KAF9982994.1"/>
    <property type="molecule type" value="Genomic_DNA"/>
</dbReference>
<dbReference type="Proteomes" id="UP000749646">
    <property type="component" value="Unassembled WGS sequence"/>
</dbReference>
<dbReference type="OrthoDB" id="3009231at2759"/>
<sequence>AKDYNREHVWNEYIFAIDVVNQPGKNICEPDESVKDVVLALQETFPPLFPWDSSNPERRSPKLASLINNFLVSFLRFDAERTIQILQKTSWQARGDNLYFAHIPVGLHENKKARTYWSHRDSDDVLREYWLNLIAVGHGELVKNGALPLGTLFRCCRGSTVESLVHAALVLLDSEEFKTYSAGEQQSKNVRLENILKFATVGINNLIARATGCSTKEDRVHWTTTFHNTLRELLTKLFSRGHTALRLQEQHDIPFLTRFNTTLLDPLLGSIGVFPRLAFPPLGQHIFEQIQNLIFKPKFRKEYIVSSIVERLLAILAPRDTSVYTIPDDGYKPCFSAIPAWNNEAVFQTCVAGCLNRTDEEKIQLNSTWIRHFSNLGPSLTSSQRDKVVQWITALPTFRPLIGKDQGIGVAPMLESLCTNTDLRHQLVSPLVFSDKKDKEVDLDDNLPSWAAYVDIRIPSVRTQLGKEAIKPAFEDRLKWIGAILKASRLAGDVKEWILTLKWLVPRIRNEIHPNLMALAPLLLDIGEAVPRQFLDNATLDEAGELSTLYLVMDAQNAAAVTPAGAITHVIDIIAREALWRFADRPSHPFYHLGAEIKWRRQLTEWGESSALNYYDLSMVDPTYSTAVTERNEESEIWRRQLVAKEKEVLKTEGGSWGLYLIAEGREEEFVQSKLQAYHSRWLKVKGVMDPEVVGDDLQSFKRARMSVWQTICRSSHSELGWRWKRSPTLVSYLEETLDVLAKAPTKSFGQDTVLNWADGDFLTESGRYVQRVCDIYSDNDWLRANRDSLSWYTRFRTLRMGSTDCATEVFYRENECKLKNGEKDRARYEQLMIELLNRSPSAINRSEVRDFVSKERPDLLTNEQLGMTKSIPGLFNQVEIPEPWDLFLKVPSKLDPHQCKILKARHLLGMTDTSTPFQTRVQHAQAFVAIPTTTVEDVAKALCTPSLPSRIVEALLMFLPTLGEPASTLQLLLAPVYIQSHLARTSIHAVENALKCVPLKQVPDYILPLFPPANQRQQKVTVQKEGVRLACASMRLVADPKINGLINDLLAREDLNNDVRVVILQTLLRLLTGSEGREERYKGIVDWIWTTLAGVARSETLKKSGVALVLISVNPSFKHQPQAPRLTTVLLSHPQYLNATLNNLAKVTVPEALVTRYVEDILIPMSANPTEENKDDVDLIDVRILTLQLLNSNEGWSTTANASGMAKFWRREASALSLEEDDEDNVWTMSSSGIRHCVGKEVENALATGKDGNAAWKELVGLVQDQVDAFLDRTLPRALRKKALERINALQLQTDFVMVNFEKAKEAGVFTGDDLDLSRPLLGKAMESVTWKIALERELTVFRPHEGMTQNQINEEALRLLLRIADYSNRHLSSSYETIQWVGRKLLTKVKDNRELRRFIAQALINPCDDLIDWVHLNEVTEDIICNGKGVFFLSEISIWVERMACQDNAAFYWSKCTVIADLLASEVQLGASQKQLTPLQLSPITTALSPIIRRAQAAGWITGPDAIIVYSVVRLNTQVMCAAFPKEMGPLLHHNIAHSIECSNEAITLSRASKFTEDIYGLAAFGSQATALGQQGGSMTTKTTPDHHGLAPATVLIIEACLNGKLGELDLTPFMAPNNLPLEVQRSEWFRIQDDGDPKSRASKNPSTLKELEARWNKTMDTYSGYFKPLQKATEVRSEKNDSPVLRRAYQEIATNLISRYPKFVLMRPYVYLEFMCLSLTSPGSKLEAHMAANQLHEAFVTSVDNDGSGYSYAWAPPLSLGLDMAEYLLHKIREDAAAEGEREARLIEQVTASFLSKWMMTLVKSDKGKQFAEAEDIKTLEARYLALVEELCKEGSGGQNMALQLDDFVPGE</sequence>
<protein>
    <submittedName>
        <fullName evidence="1">Uncharacterized protein</fullName>
    </submittedName>
</protein>
<keyword evidence="2" id="KW-1185">Reference proteome</keyword>
<proteinExistence type="predicted"/>
<accession>A0A9P6M9M0</accession>
<comment type="caution">
    <text evidence="1">The sequence shown here is derived from an EMBL/GenBank/DDBJ whole genome shotgun (WGS) entry which is preliminary data.</text>
</comment>
<gene>
    <name evidence="1" type="ORF">BGZ65_002283</name>
</gene>
<reference evidence="1" key="1">
    <citation type="journal article" date="2020" name="Fungal Divers.">
        <title>Resolving the Mortierellaceae phylogeny through synthesis of multi-gene phylogenetics and phylogenomics.</title>
        <authorList>
            <person name="Vandepol N."/>
            <person name="Liber J."/>
            <person name="Desiro A."/>
            <person name="Na H."/>
            <person name="Kennedy M."/>
            <person name="Barry K."/>
            <person name="Grigoriev I.V."/>
            <person name="Miller A.N."/>
            <person name="O'Donnell K."/>
            <person name="Stajich J.E."/>
            <person name="Bonito G."/>
        </authorList>
    </citation>
    <scope>NUCLEOTIDE SEQUENCE</scope>
    <source>
        <strain evidence="1">MES-2147</strain>
    </source>
</reference>